<evidence type="ECO:0000313" key="2">
    <source>
        <dbReference type="Proteomes" id="UP001609821"/>
    </source>
</evidence>
<accession>A0ABW7M6M3</accession>
<dbReference type="EMBL" id="JBINXB010000091">
    <property type="protein sequence ID" value="MFH6569376.1"/>
    <property type="molecule type" value="Genomic_DNA"/>
</dbReference>
<evidence type="ECO:0000313" key="1">
    <source>
        <dbReference type="EMBL" id="MFH6569376.1"/>
    </source>
</evidence>
<evidence type="ECO:0008006" key="3">
    <source>
        <dbReference type="Google" id="ProtNLM"/>
    </source>
</evidence>
<keyword evidence="2" id="KW-1185">Reference proteome</keyword>
<organism evidence="1 2">
    <name type="scientific">Pseudomonas kulmbachensis</name>
    <dbReference type="NCBI Taxonomy" id="3043408"/>
    <lineage>
        <taxon>Bacteria</taxon>
        <taxon>Pseudomonadati</taxon>
        <taxon>Pseudomonadota</taxon>
        <taxon>Gammaproteobacteria</taxon>
        <taxon>Pseudomonadales</taxon>
        <taxon>Pseudomonadaceae</taxon>
        <taxon>Pseudomonas</taxon>
    </lineage>
</organism>
<gene>
    <name evidence="1" type="ORF">ACHMWK_25765</name>
</gene>
<proteinExistence type="predicted"/>
<dbReference type="Proteomes" id="UP001609821">
    <property type="component" value="Unassembled WGS sequence"/>
</dbReference>
<name>A0ABW7M6M3_9PSED</name>
<sequence>MSYINTDLLLTAPVDLTLLAQAMAPEHEDNCPVSCLQDSYFEGVGHRVVLEGFGPQGSYDTPEESINVLLDAVEQLPQALKPLWQACTQKTMDIGFRSDELSHSLTYPLCFGTLARMHILGIDLAITVY</sequence>
<dbReference type="RefSeq" id="WP_395247759.1">
    <property type="nucleotide sequence ID" value="NZ_JBINXA010000016.1"/>
</dbReference>
<comment type="caution">
    <text evidence="1">The sequence shown here is derived from an EMBL/GenBank/DDBJ whole genome shotgun (WGS) entry which is preliminary data.</text>
</comment>
<reference evidence="1 2" key="1">
    <citation type="submission" date="2024-10" db="EMBL/GenBank/DDBJ databases">
        <title>Aeromonas and Pseudomonas from the Cagarras Archipelago, Rio de Janeiro, Brazil.</title>
        <authorList>
            <person name="Canellas A.L.B."/>
            <person name="Laport M.S."/>
        </authorList>
    </citation>
    <scope>NUCLEOTIDE SEQUENCE [LARGE SCALE GENOMIC DNA]</scope>
    <source>
        <strain evidence="1 2">CPF-4</strain>
    </source>
</reference>
<protein>
    <recommendedName>
        <fullName evidence="3">DUF4279 domain-containing protein</fullName>
    </recommendedName>
</protein>